<dbReference type="PROSITE" id="PS51257">
    <property type="entry name" value="PROKAR_LIPOPROTEIN"/>
    <property type="match status" value="1"/>
</dbReference>
<dbReference type="InterPro" id="IPR023796">
    <property type="entry name" value="Serpin_dom"/>
</dbReference>
<sequence>MRRTVLLVIVLLVFIGGCLGDVRSPQPTNTPAVSHSTEPHFTPPMTKYDVLKEGQEDPIVEAVNSFAFDLYKDLAKDEGNLFFSPFSIETALAIAYEGASGKTAEEMERVLYLPENNDTRWVGFRYLILSLKSPEGSSFILRSANTLWVQRDYPISEKYLWVVREFYLGEAREIDFQSDPQGAAKEINAWVKNQTSGRIRDIVSGLSPMTRLVITNAIYFKANWSSRFEASDTRNETFHAPNATVIIPMMHQTGRFPYFENDDLQALELPYEGERLSMLIILPRKGKFEKVEGNLSVQFIENILENMHEEKVKVALPKFRFEASYKLRDVLMDMGMKSAFTRADFEGISNDGNLAISEVIHKSFISVAENGTEAAAATAVTLTLAAPPGVEKPKVFKADHPFIFLIYDRESDTILFMGRLMNPKGCSANSNKRNI</sequence>
<evidence type="ECO:0000256" key="1">
    <source>
        <dbReference type="RuleBase" id="RU000411"/>
    </source>
</evidence>
<feature type="domain" description="Serpin" evidence="2">
    <location>
        <begin position="68"/>
        <end position="423"/>
    </location>
</feature>
<evidence type="ECO:0000259" key="2">
    <source>
        <dbReference type="SMART" id="SM00093"/>
    </source>
</evidence>
<dbReference type="MEROPS" id="I04.089"/>
<dbReference type="InterPro" id="IPR036186">
    <property type="entry name" value="Serpin_sf"/>
</dbReference>
<dbReference type="OrthoDB" id="371710at2157"/>
<dbReference type="InterPro" id="IPR000215">
    <property type="entry name" value="Serpin_fam"/>
</dbReference>
<accession>H3ZLU8</accession>
<reference evidence="3 4" key="1">
    <citation type="journal article" date="2012" name="J. Bacteriol.">
        <title>Genome sequence of the model hyperthermophilic archaeon Thermococcus litoralis NS-C.</title>
        <authorList>
            <person name="Gardner A.F."/>
            <person name="Kumar S."/>
            <person name="Perler F.B."/>
        </authorList>
    </citation>
    <scope>NUCLEOTIDE SEQUENCE [LARGE SCALE GENOMIC DNA]</scope>
    <source>
        <strain evidence="4">ATCC 51850 / DSM 5473 / JCM 8560 / NS-C</strain>
    </source>
</reference>
<dbReference type="EMBL" id="CP006670">
    <property type="protein sequence ID" value="EHR79065.1"/>
    <property type="molecule type" value="Genomic_DNA"/>
</dbReference>
<keyword evidence="4" id="KW-1185">Reference proteome</keyword>
<evidence type="ECO:0000313" key="4">
    <source>
        <dbReference type="Proteomes" id="UP000015502"/>
    </source>
</evidence>
<dbReference type="InterPro" id="IPR042178">
    <property type="entry name" value="Serpin_sf_1"/>
</dbReference>
<name>H3ZLU8_THELN</name>
<dbReference type="PANTHER" id="PTHR11461:SF211">
    <property type="entry name" value="GH10112P-RELATED"/>
    <property type="match status" value="1"/>
</dbReference>
<dbReference type="PANTHER" id="PTHR11461">
    <property type="entry name" value="SERINE PROTEASE INHIBITOR, SERPIN"/>
    <property type="match status" value="1"/>
</dbReference>
<dbReference type="Pfam" id="PF00079">
    <property type="entry name" value="Serpin"/>
    <property type="match status" value="1"/>
</dbReference>
<dbReference type="STRING" id="523849.OCC_01754"/>
<protein>
    <submittedName>
        <fullName evidence="3">Serpin</fullName>
    </submittedName>
</protein>
<dbReference type="PaxDb" id="523849-OCC_01754"/>
<dbReference type="AlphaFoldDB" id="H3ZLU8"/>
<proteinExistence type="inferred from homology"/>
<dbReference type="CDD" id="cd19590">
    <property type="entry name" value="serpin_thermopin-like"/>
    <property type="match status" value="1"/>
</dbReference>
<dbReference type="GeneID" id="16549634"/>
<dbReference type="SMART" id="SM00093">
    <property type="entry name" value="SERPIN"/>
    <property type="match status" value="1"/>
</dbReference>
<dbReference type="Gene3D" id="3.30.497.10">
    <property type="entry name" value="Antithrombin, subunit I, domain 2"/>
    <property type="match status" value="1"/>
</dbReference>
<dbReference type="PROSITE" id="PS00284">
    <property type="entry name" value="SERPIN"/>
    <property type="match status" value="1"/>
</dbReference>
<dbReference type="RefSeq" id="WP_004067473.1">
    <property type="nucleotide sequence ID" value="NC_022084.1"/>
</dbReference>
<dbReference type="SUPFAM" id="SSF56574">
    <property type="entry name" value="Serpins"/>
    <property type="match status" value="1"/>
</dbReference>
<dbReference type="KEGG" id="tlt:OCC_01754"/>
<organism evidence="3 4">
    <name type="scientific">Thermococcus litoralis (strain ATCC 51850 / DSM 5473 / JCM 8560 / NS-C)</name>
    <dbReference type="NCBI Taxonomy" id="523849"/>
    <lineage>
        <taxon>Archaea</taxon>
        <taxon>Methanobacteriati</taxon>
        <taxon>Methanobacteriota</taxon>
        <taxon>Thermococci</taxon>
        <taxon>Thermococcales</taxon>
        <taxon>Thermococcaceae</taxon>
        <taxon>Thermococcus</taxon>
    </lineage>
</organism>
<dbReference type="HOGENOM" id="CLU_023330_0_1_2"/>
<dbReference type="GO" id="GO:0004867">
    <property type="term" value="F:serine-type endopeptidase inhibitor activity"/>
    <property type="evidence" value="ECO:0007669"/>
    <property type="project" value="InterPro"/>
</dbReference>
<evidence type="ECO:0000313" key="3">
    <source>
        <dbReference type="EMBL" id="EHR79065.1"/>
    </source>
</evidence>
<comment type="similarity">
    <text evidence="1">Belongs to the serpin family.</text>
</comment>
<gene>
    <name evidence="3" type="ORF">OCC_01754</name>
</gene>
<dbReference type="GO" id="GO:0005615">
    <property type="term" value="C:extracellular space"/>
    <property type="evidence" value="ECO:0007669"/>
    <property type="project" value="InterPro"/>
</dbReference>
<dbReference type="InterPro" id="IPR042185">
    <property type="entry name" value="Serpin_sf_2"/>
</dbReference>
<dbReference type="Gene3D" id="2.30.39.10">
    <property type="entry name" value="Alpha-1-antitrypsin, domain 1"/>
    <property type="match status" value="1"/>
</dbReference>
<dbReference type="Proteomes" id="UP000015502">
    <property type="component" value="Chromosome"/>
</dbReference>
<dbReference type="InterPro" id="IPR023795">
    <property type="entry name" value="Serpin_CS"/>
</dbReference>